<dbReference type="VEuPathDB" id="TriTrypDB:TcIL3000_6_2450"/>
<organism evidence="1">
    <name type="scientific">Trypanosoma congolense (strain IL3000)</name>
    <dbReference type="NCBI Taxonomy" id="1068625"/>
    <lineage>
        <taxon>Eukaryota</taxon>
        <taxon>Discoba</taxon>
        <taxon>Euglenozoa</taxon>
        <taxon>Kinetoplastea</taxon>
        <taxon>Metakinetoplastina</taxon>
        <taxon>Trypanosomatida</taxon>
        <taxon>Trypanosomatidae</taxon>
        <taxon>Trypanosoma</taxon>
        <taxon>Nannomonas</taxon>
    </lineage>
</organism>
<proteinExistence type="predicted"/>
<dbReference type="AlphaFoldDB" id="G0UNP4"/>
<reference evidence="1" key="1">
    <citation type="journal article" date="2012" name="Proc. Natl. Acad. Sci. U.S.A.">
        <title>Antigenic diversity is generated by distinct evolutionary mechanisms in African trypanosome species.</title>
        <authorList>
            <person name="Jackson A.P."/>
            <person name="Berry A."/>
            <person name="Aslett M."/>
            <person name="Allison H.C."/>
            <person name="Burton P."/>
            <person name="Vavrova-Anderson J."/>
            <person name="Brown R."/>
            <person name="Browne H."/>
            <person name="Corton N."/>
            <person name="Hauser H."/>
            <person name="Gamble J."/>
            <person name="Gilderthorp R."/>
            <person name="Marcello L."/>
            <person name="McQuillan J."/>
            <person name="Otto T.D."/>
            <person name="Quail M.A."/>
            <person name="Sanders M.J."/>
            <person name="van Tonder A."/>
            <person name="Ginger M.L."/>
            <person name="Field M.C."/>
            <person name="Barry J.D."/>
            <person name="Hertz-Fowler C."/>
            <person name="Berriman M."/>
        </authorList>
    </citation>
    <scope>NUCLEOTIDE SEQUENCE</scope>
    <source>
        <strain evidence="1">IL3000</strain>
    </source>
</reference>
<sequence length="281" mass="31346">MGSEDVGLGVHSPNAEPPCKFKSGELLSLQSELNQLRLRNEAWETTVAEVLGWVAGALEGNPLHIELLDLLLQELNNITPPETTSTCARFCKFCGARETSRQLSFAPSMSDKCRGTSDETSANCTGDVTSSSYISRAPSTTDSGIYCGMKTPHYQQPMQSDNAAMRDQHPYYSSCYQNYGNAYCENYARTRGSTGCSVNSYGRESHCTNFAADSRYWAASREDSLSFDGYSYPDLFDVRTSGSRFRVNESESEEQCPIDYLYIRSSGRHIPVDPKDRWPFH</sequence>
<protein>
    <submittedName>
        <fullName evidence="1">Uncharacterized protein</fullName>
    </submittedName>
</protein>
<accession>G0UNP4</accession>
<gene>
    <name evidence="1" type="ORF">TCIL3000_6_2450</name>
</gene>
<dbReference type="EMBL" id="HE575319">
    <property type="protein sequence ID" value="CCC91004.1"/>
    <property type="molecule type" value="Genomic_DNA"/>
</dbReference>
<name>G0UNP4_TRYCI</name>
<evidence type="ECO:0000313" key="1">
    <source>
        <dbReference type="EMBL" id="CCC91004.1"/>
    </source>
</evidence>